<reference evidence="6 7" key="1">
    <citation type="submission" date="2018-08" db="EMBL/GenBank/DDBJ databases">
        <title>Horizontal acquisition of hydrogen conversion ability and other habitat adaptations in Hydrogenovibrio crunogenus strains.</title>
        <authorList>
            <person name="Gonnella G."/>
            <person name="Adam N."/>
            <person name="Perner M."/>
        </authorList>
    </citation>
    <scope>NUCLEOTIDE SEQUENCE [LARGE SCALE GENOMIC DNA]</scope>
    <source>
        <strain evidence="6 7">SP-41</strain>
    </source>
</reference>
<gene>
    <name evidence="6" type="primary">sspA_1</name>
    <name evidence="6" type="ORF">GHNINEIG_01390</name>
</gene>
<organism evidence="6 7">
    <name type="scientific">Hydrogenovibrio crunogenus</name>
    <dbReference type="NCBI Taxonomy" id="39765"/>
    <lineage>
        <taxon>Bacteria</taxon>
        <taxon>Pseudomonadati</taxon>
        <taxon>Pseudomonadota</taxon>
        <taxon>Gammaproteobacteria</taxon>
        <taxon>Thiotrichales</taxon>
        <taxon>Piscirickettsiaceae</taxon>
        <taxon>Hydrogenovibrio</taxon>
    </lineage>
</organism>
<accession>A0A4P7P023</accession>
<dbReference type="OrthoDB" id="9782992at2"/>
<dbReference type="GO" id="GO:0004364">
    <property type="term" value="F:glutathione transferase activity"/>
    <property type="evidence" value="ECO:0007669"/>
    <property type="project" value="UniProtKB-EC"/>
</dbReference>
<dbReference type="InterPro" id="IPR004045">
    <property type="entry name" value="Glutathione_S-Trfase_N"/>
</dbReference>
<protein>
    <recommendedName>
        <fullName evidence="1">glutathione transferase</fullName>
        <ecNumber evidence="1">2.5.1.18</ecNumber>
    </recommendedName>
</protein>
<comment type="catalytic activity">
    <reaction evidence="3">
        <text>RX + glutathione = an S-substituted glutathione + a halide anion + H(+)</text>
        <dbReference type="Rhea" id="RHEA:16437"/>
        <dbReference type="ChEBI" id="CHEBI:15378"/>
        <dbReference type="ChEBI" id="CHEBI:16042"/>
        <dbReference type="ChEBI" id="CHEBI:17792"/>
        <dbReference type="ChEBI" id="CHEBI:57925"/>
        <dbReference type="ChEBI" id="CHEBI:90779"/>
        <dbReference type="EC" id="2.5.1.18"/>
    </reaction>
</comment>
<evidence type="ECO:0000256" key="2">
    <source>
        <dbReference type="ARBA" id="ARBA00022679"/>
    </source>
</evidence>
<keyword evidence="7" id="KW-1185">Reference proteome</keyword>
<name>A0A4P7P023_9GAMM</name>
<dbReference type="CDD" id="cd00570">
    <property type="entry name" value="GST_N_family"/>
    <property type="match status" value="1"/>
</dbReference>
<dbReference type="EMBL" id="CP032096">
    <property type="protein sequence ID" value="QBZ83338.1"/>
    <property type="molecule type" value="Genomic_DNA"/>
</dbReference>
<dbReference type="SFLD" id="SFLDS00019">
    <property type="entry name" value="Glutathione_Transferase_(cytos"/>
    <property type="match status" value="1"/>
</dbReference>
<dbReference type="PANTHER" id="PTHR43968:SF6">
    <property type="entry name" value="GLUTATHIONE S-TRANSFERASE OMEGA"/>
    <property type="match status" value="1"/>
</dbReference>
<dbReference type="Pfam" id="PF13409">
    <property type="entry name" value="GST_N_2"/>
    <property type="match status" value="1"/>
</dbReference>
<dbReference type="SFLD" id="SFLDG01152">
    <property type="entry name" value="Main.3:_Omega-_and_Tau-like"/>
    <property type="match status" value="1"/>
</dbReference>
<dbReference type="PANTHER" id="PTHR43968">
    <property type="match status" value="1"/>
</dbReference>
<proteinExistence type="predicted"/>
<dbReference type="EC" id="2.5.1.18" evidence="1"/>
<dbReference type="Proteomes" id="UP000296201">
    <property type="component" value="Chromosome"/>
</dbReference>
<dbReference type="Gene3D" id="3.40.30.10">
    <property type="entry name" value="Glutaredoxin"/>
    <property type="match status" value="1"/>
</dbReference>
<dbReference type="SUPFAM" id="SSF47616">
    <property type="entry name" value="GST C-terminal domain-like"/>
    <property type="match status" value="1"/>
</dbReference>
<evidence type="ECO:0000256" key="3">
    <source>
        <dbReference type="ARBA" id="ARBA00047960"/>
    </source>
</evidence>
<dbReference type="PROSITE" id="PS50404">
    <property type="entry name" value="GST_NTER"/>
    <property type="match status" value="1"/>
</dbReference>
<evidence type="ECO:0000313" key="6">
    <source>
        <dbReference type="EMBL" id="QBZ83338.1"/>
    </source>
</evidence>
<evidence type="ECO:0000259" key="4">
    <source>
        <dbReference type="PROSITE" id="PS50404"/>
    </source>
</evidence>
<dbReference type="PROSITE" id="PS51354">
    <property type="entry name" value="GLUTAREDOXIN_2"/>
    <property type="match status" value="1"/>
</dbReference>
<feature type="domain" description="GST N-terminal" evidence="4">
    <location>
        <begin position="3"/>
        <end position="81"/>
    </location>
</feature>
<dbReference type="InterPro" id="IPR045073">
    <property type="entry name" value="Omega/Tau-like"/>
</dbReference>
<keyword evidence="2" id="KW-0808">Transferase</keyword>
<dbReference type="InterPro" id="IPR036249">
    <property type="entry name" value="Thioredoxin-like_sf"/>
</dbReference>
<dbReference type="SFLD" id="SFLDG00358">
    <property type="entry name" value="Main_(cytGST)"/>
    <property type="match status" value="1"/>
</dbReference>
<dbReference type="SUPFAM" id="SSF52833">
    <property type="entry name" value="Thioredoxin-like"/>
    <property type="match status" value="1"/>
</dbReference>
<dbReference type="InterPro" id="IPR036282">
    <property type="entry name" value="Glutathione-S-Trfase_C_sf"/>
</dbReference>
<evidence type="ECO:0000259" key="5">
    <source>
        <dbReference type="PROSITE" id="PS50405"/>
    </source>
</evidence>
<dbReference type="RefSeq" id="WP_135795969.1">
    <property type="nucleotide sequence ID" value="NZ_CP032096.1"/>
</dbReference>
<dbReference type="InterPro" id="IPR010987">
    <property type="entry name" value="Glutathione-S-Trfase_C-like"/>
</dbReference>
<dbReference type="AlphaFoldDB" id="A0A4P7P023"/>
<evidence type="ECO:0000256" key="1">
    <source>
        <dbReference type="ARBA" id="ARBA00012452"/>
    </source>
</evidence>
<dbReference type="GO" id="GO:0005737">
    <property type="term" value="C:cytoplasm"/>
    <property type="evidence" value="ECO:0007669"/>
    <property type="project" value="TreeGrafter"/>
</dbReference>
<dbReference type="Gene3D" id="1.20.1050.10">
    <property type="match status" value="1"/>
</dbReference>
<feature type="domain" description="GST C-terminal" evidence="5">
    <location>
        <begin position="85"/>
        <end position="205"/>
    </location>
</feature>
<dbReference type="InterPro" id="IPR050983">
    <property type="entry name" value="GST_Omega/HSP26"/>
</dbReference>
<dbReference type="PROSITE" id="PS50405">
    <property type="entry name" value="GST_CTER"/>
    <property type="match status" value="1"/>
</dbReference>
<dbReference type="InterPro" id="IPR004046">
    <property type="entry name" value="GST_C"/>
</dbReference>
<dbReference type="Pfam" id="PF00043">
    <property type="entry name" value="GST_C"/>
    <property type="match status" value="1"/>
</dbReference>
<evidence type="ECO:0000313" key="7">
    <source>
        <dbReference type="Proteomes" id="UP000296201"/>
    </source>
</evidence>
<dbReference type="CDD" id="cd00299">
    <property type="entry name" value="GST_C_family"/>
    <property type="match status" value="1"/>
</dbReference>
<sequence length="221" mass="25051">MAKKMELISFKLCPFVQRAVIVLKKKKIDFDITYIDLGNPPDWFKELSPLGKVPVLKVGQEVLFESSVIQEYVDEVTPPSLHPDDPLLKAKNRAWMSFGDELNMAMFKMAQAKSQSAFEEIRDGMLKKLHQLESVHSGKAFFNGADFCLIDAAYAPFFMRLDLMSLACGFSFLDELPKMKRWSDNLLAEDCVKSSVVTELPQMYVGMLKNIDGSYLSTLCQ</sequence>
<dbReference type="InterPro" id="IPR040079">
    <property type="entry name" value="Glutathione_S-Trfase"/>
</dbReference>